<dbReference type="Proteomes" id="UP001597062">
    <property type="component" value="Unassembled WGS sequence"/>
</dbReference>
<dbReference type="EMBL" id="JBHTJR010000002">
    <property type="protein sequence ID" value="MFD0991617.1"/>
    <property type="molecule type" value="Genomic_DNA"/>
</dbReference>
<protein>
    <recommendedName>
        <fullName evidence="3">Actin-like protein N-terminal domain-containing protein</fullName>
    </recommendedName>
</protein>
<sequence>MEFRKIIDVFTIIWKGKQKVGFKLENIDKPLFVSPKFVYNNTGVEINEVEILIGSYFQPIFFQVGDKMFSGKNFQKGESKIVKSFNIIMDSPISELRIKNNKHLKKFKEIKKVFQFTRNNRTTIGLDIGEEKATFISANWLKGLTTLDLNEIHILEGSFILPEYYEAGENIYEGMDKEPEFCRKSGVILKDLNIRFYGKIDEMYERYENSEPEYVTTYDHYESDYGYDSSKWLEDLAGTDDPEVMRDVYWNID</sequence>
<organism evidence="1 2">
    <name type="scientific">Tenacibaculum geojense</name>
    <dbReference type="NCBI Taxonomy" id="915352"/>
    <lineage>
        <taxon>Bacteria</taxon>
        <taxon>Pseudomonadati</taxon>
        <taxon>Bacteroidota</taxon>
        <taxon>Flavobacteriia</taxon>
        <taxon>Flavobacteriales</taxon>
        <taxon>Flavobacteriaceae</taxon>
        <taxon>Tenacibaculum</taxon>
    </lineage>
</organism>
<name>A0ABW3JMD2_9FLAO</name>
<proteinExistence type="predicted"/>
<comment type="caution">
    <text evidence="1">The sequence shown here is derived from an EMBL/GenBank/DDBJ whole genome shotgun (WGS) entry which is preliminary data.</text>
</comment>
<evidence type="ECO:0008006" key="3">
    <source>
        <dbReference type="Google" id="ProtNLM"/>
    </source>
</evidence>
<evidence type="ECO:0000313" key="2">
    <source>
        <dbReference type="Proteomes" id="UP001597062"/>
    </source>
</evidence>
<accession>A0ABW3JMD2</accession>
<keyword evidence="2" id="KW-1185">Reference proteome</keyword>
<dbReference type="RefSeq" id="WP_386104093.1">
    <property type="nucleotide sequence ID" value="NZ_JBHTJR010000002.1"/>
</dbReference>
<reference evidence="2" key="1">
    <citation type="journal article" date="2019" name="Int. J. Syst. Evol. Microbiol.">
        <title>The Global Catalogue of Microorganisms (GCM) 10K type strain sequencing project: providing services to taxonomists for standard genome sequencing and annotation.</title>
        <authorList>
            <consortium name="The Broad Institute Genomics Platform"/>
            <consortium name="The Broad Institute Genome Sequencing Center for Infectious Disease"/>
            <person name="Wu L."/>
            <person name="Ma J."/>
        </authorList>
    </citation>
    <scope>NUCLEOTIDE SEQUENCE [LARGE SCALE GENOMIC DNA]</scope>
    <source>
        <strain evidence="2">CCUG 60527</strain>
    </source>
</reference>
<evidence type="ECO:0000313" key="1">
    <source>
        <dbReference type="EMBL" id="MFD0991617.1"/>
    </source>
</evidence>
<gene>
    <name evidence="1" type="ORF">ACFQ1U_00220</name>
</gene>